<gene>
    <name evidence="5" type="ORF">FHR87_000519</name>
</gene>
<feature type="domain" description="HTH luxR-type" evidence="4">
    <location>
        <begin position="239"/>
        <end position="304"/>
    </location>
</feature>
<dbReference type="PANTHER" id="PTHR44688">
    <property type="entry name" value="DNA-BINDING TRANSCRIPTIONAL ACTIVATOR DEVR_DOSR"/>
    <property type="match status" value="1"/>
</dbReference>
<evidence type="ECO:0000256" key="2">
    <source>
        <dbReference type="ARBA" id="ARBA00023125"/>
    </source>
</evidence>
<evidence type="ECO:0000256" key="3">
    <source>
        <dbReference type="ARBA" id="ARBA00023163"/>
    </source>
</evidence>
<evidence type="ECO:0000313" key="5">
    <source>
        <dbReference type="EMBL" id="MBB3102146.1"/>
    </source>
</evidence>
<dbReference type="InterPro" id="IPR036388">
    <property type="entry name" value="WH-like_DNA-bd_sf"/>
</dbReference>
<dbReference type="SUPFAM" id="SSF46894">
    <property type="entry name" value="C-terminal effector domain of the bipartite response regulators"/>
    <property type="match status" value="1"/>
</dbReference>
<dbReference type="InterPro" id="IPR000792">
    <property type="entry name" value="Tscrpt_reg_LuxR_C"/>
</dbReference>
<keyword evidence="6" id="KW-1185">Reference proteome</keyword>
<name>A0A839T0W3_AZOMA</name>
<evidence type="ECO:0000256" key="1">
    <source>
        <dbReference type="ARBA" id="ARBA00023015"/>
    </source>
</evidence>
<proteinExistence type="predicted"/>
<dbReference type="AlphaFoldDB" id="A0A839T0W3"/>
<dbReference type="RefSeq" id="WP_183165156.1">
    <property type="nucleotide sequence ID" value="NZ_JACHXI010000002.1"/>
</dbReference>
<organism evidence="5 6">
    <name type="scientific">Azomonas macrocytogenes</name>
    <name type="common">Azotobacter macrocytogenes</name>
    <dbReference type="NCBI Taxonomy" id="69962"/>
    <lineage>
        <taxon>Bacteria</taxon>
        <taxon>Pseudomonadati</taxon>
        <taxon>Pseudomonadota</taxon>
        <taxon>Gammaproteobacteria</taxon>
        <taxon>Pseudomonadales</taxon>
        <taxon>Pseudomonadaceae</taxon>
        <taxon>Azomonas</taxon>
    </lineage>
</organism>
<sequence>MFPADGIAPYNAYYTTLDPTRRFMESRSAGCWYHDVNEYGRQKIRQDCFYQDFLRVFNMGEISCVKLYEHNGSGSYLSLVSAYDGQSPKEQQQQLLYRLAKHLTMAGRLFERVQQLNLEIDKRDLLLNQHRTPLWLVNGRGQLFFCNQAAEQRLREPGFTLYLHQNRLTARHSAGPLSNMLLIASGKQGPTRASWIRLAGTIQRELLVTPVNAEARFNLSFQQPLVLVALLENQPRSQLLAELFQLTPAETRLAELVALGYMPDECAARLGISINTVRTHLRGLFRKTDTARQVELAGLFARLNR</sequence>
<dbReference type="PANTHER" id="PTHR44688:SF16">
    <property type="entry name" value="DNA-BINDING TRANSCRIPTIONAL ACTIVATOR DEVR_DOSR"/>
    <property type="match status" value="1"/>
</dbReference>
<evidence type="ECO:0000313" key="6">
    <source>
        <dbReference type="Proteomes" id="UP000549250"/>
    </source>
</evidence>
<keyword evidence="3" id="KW-0804">Transcription</keyword>
<dbReference type="InterPro" id="IPR016032">
    <property type="entry name" value="Sig_transdc_resp-reg_C-effctor"/>
</dbReference>
<dbReference type="GO" id="GO:0006355">
    <property type="term" value="P:regulation of DNA-templated transcription"/>
    <property type="evidence" value="ECO:0007669"/>
    <property type="project" value="InterPro"/>
</dbReference>
<dbReference type="EMBL" id="JACHXI010000002">
    <property type="protein sequence ID" value="MBB3102146.1"/>
    <property type="molecule type" value="Genomic_DNA"/>
</dbReference>
<dbReference type="Pfam" id="PF00196">
    <property type="entry name" value="GerE"/>
    <property type="match status" value="1"/>
</dbReference>
<dbReference type="PROSITE" id="PS50043">
    <property type="entry name" value="HTH_LUXR_2"/>
    <property type="match status" value="1"/>
</dbReference>
<dbReference type="Proteomes" id="UP000549250">
    <property type="component" value="Unassembled WGS sequence"/>
</dbReference>
<keyword evidence="2 5" id="KW-0238">DNA-binding</keyword>
<accession>A0A839T0W3</accession>
<reference evidence="5 6" key="1">
    <citation type="submission" date="2020-08" db="EMBL/GenBank/DDBJ databases">
        <title>Genomic Encyclopedia of Type Strains, Phase III (KMG-III): the genomes of soil and plant-associated and newly described type strains.</title>
        <authorList>
            <person name="Whitman W."/>
        </authorList>
    </citation>
    <scope>NUCLEOTIDE SEQUENCE [LARGE SCALE GENOMIC DNA]</scope>
    <source>
        <strain evidence="5 6">CECT 4462</strain>
    </source>
</reference>
<dbReference type="SMART" id="SM00421">
    <property type="entry name" value="HTH_LUXR"/>
    <property type="match status" value="1"/>
</dbReference>
<comment type="caution">
    <text evidence="5">The sequence shown here is derived from an EMBL/GenBank/DDBJ whole genome shotgun (WGS) entry which is preliminary data.</text>
</comment>
<dbReference type="GO" id="GO:0003677">
    <property type="term" value="F:DNA binding"/>
    <property type="evidence" value="ECO:0007669"/>
    <property type="project" value="UniProtKB-KW"/>
</dbReference>
<dbReference type="Gene3D" id="1.10.10.10">
    <property type="entry name" value="Winged helix-like DNA-binding domain superfamily/Winged helix DNA-binding domain"/>
    <property type="match status" value="1"/>
</dbReference>
<keyword evidence="1" id="KW-0805">Transcription regulation</keyword>
<protein>
    <submittedName>
        <fullName evidence="5">DNA-binding CsgD family transcriptional regulator</fullName>
    </submittedName>
</protein>
<evidence type="ECO:0000259" key="4">
    <source>
        <dbReference type="PROSITE" id="PS50043"/>
    </source>
</evidence>
<dbReference type="PRINTS" id="PR00038">
    <property type="entry name" value="HTHLUXR"/>
</dbReference>